<keyword evidence="3" id="KW-1185">Reference proteome</keyword>
<evidence type="ECO:0000256" key="1">
    <source>
        <dbReference type="SAM" id="Phobius"/>
    </source>
</evidence>
<proteinExistence type="predicted"/>
<accession>A0ABM7RE50</accession>
<evidence type="ECO:0008006" key="4">
    <source>
        <dbReference type="Google" id="ProtNLM"/>
    </source>
</evidence>
<feature type="transmembrane region" description="Helical" evidence="1">
    <location>
        <begin position="369"/>
        <end position="390"/>
    </location>
</feature>
<keyword evidence="1" id="KW-0812">Transmembrane</keyword>
<feature type="transmembrane region" description="Helical" evidence="1">
    <location>
        <begin position="428"/>
        <end position="449"/>
    </location>
</feature>
<feature type="transmembrane region" description="Helical" evidence="1">
    <location>
        <begin position="249"/>
        <end position="269"/>
    </location>
</feature>
<organism evidence="2 3">
    <name type="scientific">Haloferula helveola</name>
    <dbReference type="NCBI Taxonomy" id="490095"/>
    <lineage>
        <taxon>Bacteria</taxon>
        <taxon>Pseudomonadati</taxon>
        <taxon>Verrucomicrobiota</taxon>
        <taxon>Verrucomicrobiia</taxon>
        <taxon>Verrucomicrobiales</taxon>
        <taxon>Verrucomicrobiaceae</taxon>
        <taxon>Haloferula</taxon>
    </lineage>
</organism>
<protein>
    <recommendedName>
        <fullName evidence="4">O-antigen ligase</fullName>
    </recommendedName>
</protein>
<feature type="transmembrane region" description="Helical" evidence="1">
    <location>
        <begin position="50"/>
        <end position="74"/>
    </location>
</feature>
<feature type="transmembrane region" description="Helical" evidence="1">
    <location>
        <begin position="137"/>
        <end position="154"/>
    </location>
</feature>
<evidence type="ECO:0000313" key="3">
    <source>
        <dbReference type="Proteomes" id="UP001374893"/>
    </source>
</evidence>
<feature type="transmembrane region" description="Helical" evidence="1">
    <location>
        <begin position="111"/>
        <end position="131"/>
    </location>
</feature>
<keyword evidence="1" id="KW-0472">Membrane</keyword>
<keyword evidence="1" id="KW-1133">Transmembrane helix</keyword>
<dbReference type="Proteomes" id="UP001374893">
    <property type="component" value="Chromosome"/>
</dbReference>
<evidence type="ECO:0000313" key="2">
    <source>
        <dbReference type="EMBL" id="BCX48878.1"/>
    </source>
</evidence>
<dbReference type="RefSeq" id="WP_338685267.1">
    <property type="nucleotide sequence ID" value="NZ_AP024702.1"/>
</dbReference>
<dbReference type="EMBL" id="AP024702">
    <property type="protein sequence ID" value="BCX48878.1"/>
    <property type="molecule type" value="Genomic_DNA"/>
</dbReference>
<gene>
    <name evidence="2" type="ORF">HAHE_27860</name>
</gene>
<sequence length="457" mass="50409">MILDDAHDPVSVPTAQHARWVERLLWAFLLSFSLDYRADFARAGGAGTGIDQLLFVAGCLASTAAIFFLGWRYLFVRPGSWLLVFWGGFLAYMLVNAFLQGVPAGRSLRIILPLCLCFAGMMNAHIAGCMGIRPSRIVAPVLVAACINVVWRITQGFLFKDITLDTARVEIQSSANNWIAAFIGCSLLLRRRLHWTLFLAAGVMFGGILVTVTRSLLFPIMASAVATFGCYFLGAKWGIYRMSELPRRIAPAAAVTGLALLAIGIAALAHPRLLERWEERLFHHAADRNLPTDISWLTREAEASSIFKILNEDPIHYAYGHGIGASYYWDPTYYQEVSLVYPKEELIAQTEVWFAGHSVWTYSLFSGGIPALLAHIGIIVAVMFASVRAARANATDPGPDQWLSFLPCVAAFCLLSETLTSNPFDERLAGLIFGVMAGLSQSFFVRASWIHSRDLHA</sequence>
<name>A0ABM7RE50_9BACT</name>
<reference evidence="2 3" key="1">
    <citation type="submission" date="2021-06" db="EMBL/GenBank/DDBJ databases">
        <title>Complete genome of Haloferula helveola possessing various polysaccharide degrading enzymes.</title>
        <authorList>
            <person name="Takami H."/>
            <person name="Huang C."/>
            <person name="Hamasaki K."/>
        </authorList>
    </citation>
    <scope>NUCLEOTIDE SEQUENCE [LARGE SCALE GENOMIC DNA]</scope>
    <source>
        <strain evidence="2 3">CN-1</strain>
    </source>
</reference>
<feature type="transmembrane region" description="Helical" evidence="1">
    <location>
        <begin position="216"/>
        <end position="237"/>
    </location>
</feature>
<feature type="transmembrane region" description="Helical" evidence="1">
    <location>
        <begin position="80"/>
        <end position="99"/>
    </location>
</feature>
<feature type="transmembrane region" description="Helical" evidence="1">
    <location>
        <begin position="193"/>
        <end position="210"/>
    </location>
</feature>